<proteinExistence type="predicted"/>
<dbReference type="AlphaFoldDB" id="A0A4P7PJU7"/>
<evidence type="ECO:0000313" key="1">
    <source>
        <dbReference type="EMBL" id="QBZ90682.1"/>
    </source>
</evidence>
<reference evidence="1 2" key="1">
    <citation type="journal article" date="2019" name="Front. Microbiol.">
        <title>In silico and Genetic Analyses of Cyclic Lipopeptide Synthetic Gene Clusters in Pseudomonas sp. 11K1.</title>
        <authorList>
            <person name="Zhao H."/>
            <person name="Liu Y.P."/>
            <person name="Zhang L.Q."/>
        </authorList>
    </citation>
    <scope>NUCLEOTIDE SEQUENCE [LARGE SCALE GENOMIC DNA]</scope>
    <source>
        <strain evidence="1 2">11K1</strain>
    </source>
</reference>
<dbReference type="KEGG" id="pvk:EPZ47_18830"/>
<dbReference type="RefSeq" id="WP_135846191.1">
    <property type="nucleotide sequence ID" value="NZ_CP035088.1"/>
</dbReference>
<dbReference type="EMBL" id="CP035088">
    <property type="protein sequence ID" value="QBZ90682.1"/>
    <property type="molecule type" value="Genomic_DNA"/>
</dbReference>
<name>A0A4P7PJU7_9PSED</name>
<gene>
    <name evidence="1" type="ORF">EPZ47_18830</name>
</gene>
<sequence length="173" mass="19998">MEKSELRAHSISQGAIVLDSDTGEWVECRGKWTGTTYPTGQTLGVFDLPDWEPEHLHWNTSLLYIHDSGDVYFLSKRLSNQQNTGFESGRRFFAVVEFLFRKAEADPAPFYSYELAVCGLDWRTKVDCYERILKIPGLAPYFRSCYVSLKRHWRIDSRETPPTPIPFPPISFP</sequence>
<evidence type="ECO:0000313" key="2">
    <source>
        <dbReference type="Proteomes" id="UP000296468"/>
    </source>
</evidence>
<protein>
    <submittedName>
        <fullName evidence="1">Uncharacterized protein</fullName>
    </submittedName>
</protein>
<dbReference type="Proteomes" id="UP000296468">
    <property type="component" value="Chromosome"/>
</dbReference>
<accession>A0A4P7PJU7</accession>
<organism evidence="1 2">
    <name type="scientific">Pseudomonas viciae</name>
    <dbReference type="NCBI Taxonomy" id="2505979"/>
    <lineage>
        <taxon>Bacteria</taxon>
        <taxon>Pseudomonadati</taxon>
        <taxon>Pseudomonadota</taxon>
        <taxon>Gammaproteobacteria</taxon>
        <taxon>Pseudomonadales</taxon>
        <taxon>Pseudomonadaceae</taxon>
        <taxon>Pseudomonas</taxon>
    </lineage>
</organism>